<evidence type="ECO:0000313" key="2">
    <source>
        <dbReference type="Proteomes" id="UP000178985"/>
    </source>
</evidence>
<dbReference type="InterPro" id="IPR038573">
    <property type="entry name" value="BrnT_sf"/>
</dbReference>
<evidence type="ECO:0000313" key="1">
    <source>
        <dbReference type="EMBL" id="OGI64203.1"/>
    </source>
</evidence>
<protein>
    <recommendedName>
        <fullName evidence="3">BrnT family toxin</fullName>
    </recommendedName>
</protein>
<dbReference type="EMBL" id="MFTO01000005">
    <property type="protein sequence ID" value="OGI64203.1"/>
    <property type="molecule type" value="Genomic_DNA"/>
</dbReference>
<name>A0A1F6V3F3_9BACT</name>
<reference evidence="1 2" key="1">
    <citation type="journal article" date="2016" name="Nat. Commun.">
        <title>Thousands of microbial genomes shed light on interconnected biogeochemical processes in an aquifer system.</title>
        <authorList>
            <person name="Anantharaman K."/>
            <person name="Brown C.T."/>
            <person name="Hug L.A."/>
            <person name="Sharon I."/>
            <person name="Castelle C.J."/>
            <person name="Probst A.J."/>
            <person name="Thomas B.C."/>
            <person name="Singh A."/>
            <person name="Wilkins M.J."/>
            <person name="Karaoz U."/>
            <person name="Brodie E.L."/>
            <person name="Williams K.H."/>
            <person name="Hubbard S.S."/>
            <person name="Banfield J.F."/>
        </authorList>
    </citation>
    <scope>NUCLEOTIDE SEQUENCE [LARGE SCALE GENOMIC DNA]</scope>
</reference>
<gene>
    <name evidence="1" type="ORF">A2733_03035</name>
</gene>
<dbReference type="Gene3D" id="3.10.450.530">
    <property type="entry name" value="Ribonuclease toxin, BrnT, of type II toxin-antitoxin system"/>
    <property type="match status" value="1"/>
</dbReference>
<organism evidence="1 2">
    <name type="scientific">Candidatus Nomurabacteria bacterium RIFCSPHIGHO2_01_FULL_40_20</name>
    <dbReference type="NCBI Taxonomy" id="1801738"/>
    <lineage>
        <taxon>Bacteria</taxon>
        <taxon>Candidatus Nomuraibacteriota</taxon>
    </lineage>
</organism>
<accession>A0A1F6V3F3</accession>
<evidence type="ECO:0008006" key="3">
    <source>
        <dbReference type="Google" id="ProtNLM"/>
    </source>
</evidence>
<comment type="caution">
    <text evidence="1">The sequence shown here is derived from an EMBL/GenBank/DDBJ whole genome shotgun (WGS) entry which is preliminary data.</text>
</comment>
<dbReference type="InterPro" id="IPR007460">
    <property type="entry name" value="BrnT_toxin"/>
</dbReference>
<dbReference type="AlphaFoldDB" id="A0A1F6V3F3"/>
<proteinExistence type="predicted"/>
<dbReference type="Proteomes" id="UP000178985">
    <property type="component" value="Unassembled WGS sequence"/>
</dbReference>
<sequence>MNSKIFEKIVGFEWDEGNKIKNLTKHKVSQDECEETFFDPSREVQKDLLHSIGEERYILLGYTKYKRLLYIVFTIRNTKIRVISARDINKKERKLYEEKN</sequence>
<dbReference type="Pfam" id="PF04365">
    <property type="entry name" value="BrnT_toxin"/>
    <property type="match status" value="1"/>
</dbReference>